<feature type="region of interest" description="Disordered" evidence="1">
    <location>
        <begin position="203"/>
        <end position="227"/>
    </location>
</feature>
<comment type="caution">
    <text evidence="2">The sequence shown here is derived from an EMBL/GenBank/DDBJ whole genome shotgun (WGS) entry which is preliminary data.</text>
</comment>
<dbReference type="OrthoDB" id="1658288at2759"/>
<reference evidence="2 3" key="1">
    <citation type="submission" date="2015-03" db="EMBL/GenBank/DDBJ databases">
        <authorList>
            <person name="Radwan O."/>
            <person name="Al-Naeli F.A."/>
            <person name="Rendon G.A."/>
            <person name="Fields C."/>
        </authorList>
    </citation>
    <scope>NUCLEOTIDE SEQUENCE [LARGE SCALE GENOMIC DNA]</scope>
    <source>
        <strain evidence="2">CR-DP1</strain>
    </source>
</reference>
<dbReference type="PANTHER" id="PTHR46082:SF11">
    <property type="entry name" value="AAA+ ATPASE DOMAIN-CONTAINING PROTEIN-RELATED"/>
    <property type="match status" value="1"/>
</dbReference>
<protein>
    <submittedName>
        <fullName evidence="2">Uncharacterized protein</fullName>
    </submittedName>
</protein>
<dbReference type="InterPro" id="IPR035994">
    <property type="entry name" value="Nucleoside_phosphorylase_sf"/>
</dbReference>
<sequence length="466" mass="51826">MFEPPKKRPRLDIEARQIPNDAFTVAWICPIDCELQAALRIVDETYRSPDARSNGDNNDYTLARIGHHKVVIFCVGECGTLLAATATEKVKHTFPNIEFYMLVGIAGGAPSKEHDIRLGDIVVSYPNGQSPGVIQYDLGKMESNGFVRIGVLKKPHKALLSVVNTLKASFDSINKASVFDLSPHQTDQEQQHLHYPSHLSDVLFQPQQPTDDTGRSSNLINRPPRESANPLIHYGTIASGDLVVKNQTFRDTIQKNDNILCFEMEAAGPMDSYQSLVIRGICDYADSVKNKDWQPYAASVATEYAKAVLARLPGSSSKPSKPAPYRLDEKEQKCLQLFRQASTTTSNASYEWCKDSVKKASEDTCKWLKSDPKFEQWLSANGTTLVITALPGCGHVITILDGLDECQKDDISILLERVSEHADGKSNVQYLVTSRPYESILMEVRSMFGDIKKAVPRRHGRAGRKD</sequence>
<dbReference type="Proteomes" id="UP000033483">
    <property type="component" value="Unassembled WGS sequence"/>
</dbReference>
<dbReference type="Gene3D" id="3.40.50.1580">
    <property type="entry name" value="Nucleoside phosphorylase domain"/>
    <property type="match status" value="1"/>
</dbReference>
<evidence type="ECO:0000256" key="1">
    <source>
        <dbReference type="SAM" id="MobiDB-lite"/>
    </source>
</evidence>
<dbReference type="SUPFAM" id="SSF53167">
    <property type="entry name" value="Purine and uridine phosphorylases"/>
    <property type="match status" value="1"/>
</dbReference>
<feature type="compositionally biased region" description="Polar residues" evidence="1">
    <location>
        <begin position="205"/>
        <end position="220"/>
    </location>
</feature>
<evidence type="ECO:0000313" key="2">
    <source>
        <dbReference type="EMBL" id="KKA28389.1"/>
    </source>
</evidence>
<dbReference type="AlphaFoldDB" id="A0A0F4ZCR3"/>
<dbReference type="PANTHER" id="PTHR46082">
    <property type="entry name" value="ATP/GTP-BINDING PROTEIN-RELATED"/>
    <property type="match status" value="1"/>
</dbReference>
<dbReference type="GO" id="GO:0009116">
    <property type="term" value="P:nucleoside metabolic process"/>
    <property type="evidence" value="ECO:0007669"/>
    <property type="project" value="InterPro"/>
</dbReference>
<proteinExistence type="predicted"/>
<gene>
    <name evidence="2" type="ORF">TD95_000185</name>
</gene>
<dbReference type="EMBL" id="LAEV01001332">
    <property type="protein sequence ID" value="KKA28389.1"/>
    <property type="molecule type" value="Genomic_DNA"/>
</dbReference>
<dbReference type="GO" id="GO:0003824">
    <property type="term" value="F:catalytic activity"/>
    <property type="evidence" value="ECO:0007669"/>
    <property type="project" value="InterPro"/>
</dbReference>
<keyword evidence="3" id="KW-1185">Reference proteome</keyword>
<accession>A0A0F4ZCR3</accession>
<organism evidence="2 3">
    <name type="scientific">Thielaviopsis punctulata</name>
    <dbReference type="NCBI Taxonomy" id="72032"/>
    <lineage>
        <taxon>Eukaryota</taxon>
        <taxon>Fungi</taxon>
        <taxon>Dikarya</taxon>
        <taxon>Ascomycota</taxon>
        <taxon>Pezizomycotina</taxon>
        <taxon>Sordariomycetes</taxon>
        <taxon>Hypocreomycetidae</taxon>
        <taxon>Microascales</taxon>
        <taxon>Ceratocystidaceae</taxon>
        <taxon>Thielaviopsis</taxon>
    </lineage>
</organism>
<name>A0A0F4ZCR3_9PEZI</name>
<evidence type="ECO:0000313" key="3">
    <source>
        <dbReference type="Proteomes" id="UP000033483"/>
    </source>
</evidence>
<dbReference type="InterPro" id="IPR053137">
    <property type="entry name" value="NLR-like"/>
</dbReference>